<organism evidence="1 2">
    <name type="scientific">Dermacentor silvarum</name>
    <name type="common">Tick</name>
    <dbReference type="NCBI Taxonomy" id="543639"/>
    <lineage>
        <taxon>Eukaryota</taxon>
        <taxon>Metazoa</taxon>
        <taxon>Ecdysozoa</taxon>
        <taxon>Arthropoda</taxon>
        <taxon>Chelicerata</taxon>
        <taxon>Arachnida</taxon>
        <taxon>Acari</taxon>
        <taxon>Parasitiformes</taxon>
        <taxon>Ixodida</taxon>
        <taxon>Ixodoidea</taxon>
        <taxon>Ixodidae</taxon>
        <taxon>Rhipicephalinae</taxon>
        <taxon>Dermacentor</taxon>
    </lineage>
</organism>
<comment type="caution">
    <text evidence="1">The sequence shown here is derived from an EMBL/GenBank/DDBJ whole genome shotgun (WGS) entry which is preliminary data.</text>
</comment>
<reference evidence="1" key="1">
    <citation type="submission" date="2020-05" db="EMBL/GenBank/DDBJ databases">
        <title>Large-scale comparative analyses of tick genomes elucidate their genetic diversity and vector capacities.</title>
        <authorList>
            <person name="Jia N."/>
            <person name="Wang J."/>
            <person name="Shi W."/>
            <person name="Du L."/>
            <person name="Sun Y."/>
            <person name="Zhan W."/>
            <person name="Jiang J."/>
            <person name="Wang Q."/>
            <person name="Zhang B."/>
            <person name="Ji P."/>
            <person name="Sakyi L.B."/>
            <person name="Cui X."/>
            <person name="Yuan T."/>
            <person name="Jiang B."/>
            <person name="Yang W."/>
            <person name="Lam T.T.-Y."/>
            <person name="Chang Q."/>
            <person name="Ding S."/>
            <person name="Wang X."/>
            <person name="Zhu J."/>
            <person name="Ruan X."/>
            <person name="Zhao L."/>
            <person name="Wei J."/>
            <person name="Que T."/>
            <person name="Du C."/>
            <person name="Cheng J."/>
            <person name="Dai P."/>
            <person name="Han X."/>
            <person name="Huang E."/>
            <person name="Gao Y."/>
            <person name="Liu J."/>
            <person name="Shao H."/>
            <person name="Ye R."/>
            <person name="Li L."/>
            <person name="Wei W."/>
            <person name="Wang X."/>
            <person name="Wang C."/>
            <person name="Yang T."/>
            <person name="Huo Q."/>
            <person name="Li W."/>
            <person name="Guo W."/>
            <person name="Chen H."/>
            <person name="Zhou L."/>
            <person name="Ni X."/>
            <person name="Tian J."/>
            <person name="Zhou Y."/>
            <person name="Sheng Y."/>
            <person name="Liu T."/>
            <person name="Pan Y."/>
            <person name="Xia L."/>
            <person name="Li J."/>
            <person name="Zhao F."/>
            <person name="Cao W."/>
        </authorList>
    </citation>
    <scope>NUCLEOTIDE SEQUENCE</scope>
    <source>
        <strain evidence="1">Dsil-2018</strain>
    </source>
</reference>
<keyword evidence="2" id="KW-1185">Reference proteome</keyword>
<gene>
    <name evidence="1" type="ORF">HPB49_001547</name>
</gene>
<proteinExistence type="predicted"/>
<accession>A0ACB8CNN7</accession>
<sequence>MHSSNSSPPSSSTRRRSGGGSHHPGSFFTIPRWMGGGGSGGSKKQLQYRSLRSLEDPTPTSTTTSGRRKRPSLFDQMVKRFFTPHVGHHQRGGTSSESSWNGVVKYPAPSRSGSLRDLRTRAVGGDPGGGDDTFFAGNGGKKHQPDGAAGSALSRTAVPAVAGIRNEGNTCFMNAVLQCLSNTDAFAEYLVSGSYREDLARAKGRGGFATPSARVTEQLAHVLGALWSCRTEGDFAARFKACVEKHGSQYQGSEQHDAQEFLMWLLDKVHEELLADDATTSGGGGGGSSSSTNTGSRSRRGSLKRSKSRSSSVKGASAATPWQGSPVASLFAGQLRLRLTCPRCGQQSNTFDPFVCLSLPIPAASQWLCHVHFVPRNSPPTKLAFHMDFGAPMEQVRLRIATECHIPPHQLLLLEETKDGFGLLFEGDEIASALSANSRLVALELAPASTDPAVPKDSQILVLCRSKVGTSGPCLGASRAAWVSREVSVLELKKKLLEGLPTSRQSALKDQDLVNRLDVLVWDARLSLPADVDHPLFLEFVDCLLESSRDLAPAPLLRVVLQWEPQVADRLFLAEDSIVDDIGVTQQEPEPSVSLSDCLAFYFTEEKLEPEEAWLCPQCDSRQQGFAQLGLWFCPEILVIHLKRFHQNGGRHSKLATRVEIPFQDLDLSGHLCQGASGSGSALYDLYAFCSHHGTGLQGGHYTACCKNPVDEQWYLFDDARVRRALDEDLAARDAYLLFYRRQPVTSRVTRSVSPGHWFTRTPLPTSRSHQHLARSSPSRSASNPSVRGEPLQQASSPSDSIDTDFGAQSPGSPPSLRELGTDFSPSAVKTSLMDSSASSDITASARWPLDKVLVYQAPVESCSLSLSLGRAEDFPTEKLNRLSPPPKTSPTKGSPTRTTRGSSFRPRPTYLSTSPTKSSPKKAGGSSGRNSGAEASALRATSPTTVMTKPWTGYDTMPAKSAADVDASATRPGRVALLAAKFSQPAGVTPSSKWHCKFPEVDDLEQTLPSRGGRGGCSPMDGDENSFVPVNGMVFQSQTLNRAPVPLSPETLNRRILSPRVTRSSRSARNLNSSFDYEQDVIGRENKATSTAEDAGTPASLKEAFWTITSV</sequence>
<evidence type="ECO:0000313" key="1">
    <source>
        <dbReference type="EMBL" id="KAH7948741.1"/>
    </source>
</evidence>
<protein>
    <submittedName>
        <fullName evidence="1">Uncharacterized protein</fullName>
    </submittedName>
</protein>
<name>A0ACB8CNN7_DERSI</name>
<dbReference type="EMBL" id="CM023474">
    <property type="protein sequence ID" value="KAH7948741.1"/>
    <property type="molecule type" value="Genomic_DNA"/>
</dbReference>
<evidence type="ECO:0000313" key="2">
    <source>
        <dbReference type="Proteomes" id="UP000821865"/>
    </source>
</evidence>
<dbReference type="Proteomes" id="UP000821865">
    <property type="component" value="Chromosome 5"/>
</dbReference>